<feature type="transmembrane region" description="Helical" evidence="1">
    <location>
        <begin position="47"/>
        <end position="66"/>
    </location>
</feature>
<name>A0A2S3R0Y7_VIBVL</name>
<organism evidence="2 3">
    <name type="scientific">Vibrio vulnificus</name>
    <dbReference type="NCBI Taxonomy" id="672"/>
    <lineage>
        <taxon>Bacteria</taxon>
        <taxon>Pseudomonadati</taxon>
        <taxon>Pseudomonadota</taxon>
        <taxon>Gammaproteobacteria</taxon>
        <taxon>Vibrionales</taxon>
        <taxon>Vibrionaceae</taxon>
        <taxon>Vibrio</taxon>
    </lineage>
</organism>
<keyword evidence="1" id="KW-0472">Membrane</keyword>
<dbReference type="InterPro" id="IPR007360">
    <property type="entry name" value="SirB"/>
</dbReference>
<feature type="transmembrane region" description="Helical" evidence="1">
    <location>
        <begin position="72"/>
        <end position="91"/>
    </location>
</feature>
<evidence type="ECO:0000256" key="1">
    <source>
        <dbReference type="SAM" id="Phobius"/>
    </source>
</evidence>
<dbReference type="AlphaFoldDB" id="A0A2S3R0Y7"/>
<dbReference type="RefSeq" id="WP_045598596.1">
    <property type="nucleotide sequence ID" value="NZ_AP026553.1"/>
</dbReference>
<keyword evidence="1" id="KW-1133">Transmembrane helix</keyword>
<dbReference type="Proteomes" id="UP000237466">
    <property type="component" value="Unassembled WGS sequence"/>
</dbReference>
<dbReference type="PANTHER" id="PTHR39594">
    <property type="entry name" value="PROTEIN YCHQ"/>
    <property type="match status" value="1"/>
</dbReference>
<dbReference type="PIRSF" id="PIRSF005610">
    <property type="entry name" value="SirB"/>
    <property type="match status" value="1"/>
</dbReference>
<dbReference type="PANTHER" id="PTHR39594:SF1">
    <property type="entry name" value="PROTEIN YCHQ"/>
    <property type="match status" value="1"/>
</dbReference>
<dbReference type="EMBL" id="PDGH01000102">
    <property type="protein sequence ID" value="POB46450.1"/>
    <property type="molecule type" value="Genomic_DNA"/>
</dbReference>
<proteinExistence type="predicted"/>
<feature type="transmembrane region" description="Helical" evidence="1">
    <location>
        <begin position="6"/>
        <end position="27"/>
    </location>
</feature>
<accession>A0A2S3R0Y7</accession>
<sequence>MMMYLLLLKAHIGLIVLSFLSFALRAYWGFKASTWLMKEWPLKVHKVITLVMLISAIALCLTISQYPFADTWLTEKLLLLVAYVGFAMLAFKPQLNRQLRTVFTSVTCILFVMIFYIAKTHVPILLS</sequence>
<dbReference type="Pfam" id="PF04247">
    <property type="entry name" value="SirB"/>
    <property type="match status" value="1"/>
</dbReference>
<keyword evidence="1" id="KW-0812">Transmembrane</keyword>
<reference evidence="2 3" key="1">
    <citation type="journal article" date="2018" name="Front. Microbiol.">
        <title>Phylogeny of Vibrio vulnificus from the Analysis of the Core-Genome: Implications for Intra-Species Taxonomy.</title>
        <authorList>
            <person name="Roig F.J."/>
            <person name="Gonzalez-Candelas F."/>
            <person name="Sanjuan E."/>
            <person name="Fouz B."/>
            <person name="Feil E.J."/>
            <person name="Llorens C."/>
            <person name="Baker-Austin C."/>
            <person name="Oliver J.D."/>
            <person name="Danin-Poleg Y."/>
            <person name="Gibas C.J."/>
            <person name="Kashi Y."/>
            <person name="Gulig P.A."/>
            <person name="Morrison S.S."/>
            <person name="Amaro C."/>
        </authorList>
    </citation>
    <scope>NUCLEOTIDE SEQUENCE [LARGE SCALE GENOMIC DNA]</scope>
    <source>
        <strain evidence="2 3">CECT4608</strain>
    </source>
</reference>
<comment type="caution">
    <text evidence="2">The sequence shown here is derived from an EMBL/GenBank/DDBJ whole genome shotgun (WGS) entry which is preliminary data.</text>
</comment>
<evidence type="ECO:0000313" key="2">
    <source>
        <dbReference type="EMBL" id="POB46450.1"/>
    </source>
</evidence>
<dbReference type="GO" id="GO:0005886">
    <property type="term" value="C:plasma membrane"/>
    <property type="evidence" value="ECO:0007669"/>
    <property type="project" value="TreeGrafter"/>
</dbReference>
<gene>
    <name evidence="2" type="ORF">CRN52_14975</name>
</gene>
<feature type="transmembrane region" description="Helical" evidence="1">
    <location>
        <begin position="98"/>
        <end position="118"/>
    </location>
</feature>
<protein>
    <submittedName>
        <fullName evidence="2">Uncharacterized protein</fullName>
    </submittedName>
</protein>
<evidence type="ECO:0000313" key="3">
    <source>
        <dbReference type="Proteomes" id="UP000237466"/>
    </source>
</evidence>